<sequence length="179" mass="20196">MFQVIVDKALLFLQVEVNVVFGSLDHSEAIASAFLSVWSVSTLITCWPHVLRQLRKKKTLLVNDMWFDEMIKPDVYLLRSARTHSQFVKLAAAITDNWTARGENTFAQWFKQVYLTERWNRWHINGAGVGGIMPSQQGIESHHCVIKKTCVPSSRASTSGVLDGILPRILRADGESLCP</sequence>
<dbReference type="Proteomes" id="UP001632037">
    <property type="component" value="Unassembled WGS sequence"/>
</dbReference>
<keyword evidence="1" id="KW-0812">Transmembrane</keyword>
<organism evidence="2 3">
    <name type="scientific">Phytophthora oleae</name>
    <dbReference type="NCBI Taxonomy" id="2107226"/>
    <lineage>
        <taxon>Eukaryota</taxon>
        <taxon>Sar</taxon>
        <taxon>Stramenopiles</taxon>
        <taxon>Oomycota</taxon>
        <taxon>Peronosporomycetes</taxon>
        <taxon>Peronosporales</taxon>
        <taxon>Peronosporaceae</taxon>
        <taxon>Phytophthora</taxon>
    </lineage>
</organism>
<comment type="caution">
    <text evidence="2">The sequence shown here is derived from an EMBL/GenBank/DDBJ whole genome shotgun (WGS) entry which is preliminary data.</text>
</comment>
<gene>
    <name evidence="2" type="ORF">V7S43_000332</name>
</gene>
<evidence type="ECO:0000313" key="3">
    <source>
        <dbReference type="Proteomes" id="UP001632037"/>
    </source>
</evidence>
<evidence type="ECO:0000256" key="1">
    <source>
        <dbReference type="SAM" id="Phobius"/>
    </source>
</evidence>
<evidence type="ECO:0008006" key="4">
    <source>
        <dbReference type="Google" id="ProtNLM"/>
    </source>
</evidence>
<dbReference type="AlphaFoldDB" id="A0ABD3G6S8"/>
<keyword evidence="1" id="KW-1133">Transmembrane helix</keyword>
<keyword evidence="3" id="KW-1185">Reference proteome</keyword>
<name>A0ABD3G6S8_9STRA</name>
<keyword evidence="1" id="KW-0472">Membrane</keyword>
<evidence type="ECO:0000313" key="2">
    <source>
        <dbReference type="EMBL" id="KAL3674376.1"/>
    </source>
</evidence>
<reference evidence="2 3" key="1">
    <citation type="submission" date="2024-09" db="EMBL/GenBank/DDBJ databases">
        <title>Genome sequencing and assembly of Phytophthora oleae, isolate VK10A, causative agent of rot of olive drupes.</title>
        <authorList>
            <person name="Conti Taguali S."/>
            <person name="Riolo M."/>
            <person name="La Spada F."/>
            <person name="Cacciola S.O."/>
            <person name="Dionisio G."/>
        </authorList>
    </citation>
    <scope>NUCLEOTIDE SEQUENCE [LARGE SCALE GENOMIC DNA]</scope>
    <source>
        <strain evidence="2 3">VK10A</strain>
    </source>
</reference>
<accession>A0ABD3G6S8</accession>
<protein>
    <recommendedName>
        <fullName evidence="4">MULE transposase domain-containing protein</fullName>
    </recommendedName>
</protein>
<proteinExistence type="predicted"/>
<dbReference type="EMBL" id="JBIMZQ010000001">
    <property type="protein sequence ID" value="KAL3674376.1"/>
    <property type="molecule type" value="Genomic_DNA"/>
</dbReference>
<feature type="transmembrane region" description="Helical" evidence="1">
    <location>
        <begin position="29"/>
        <end position="51"/>
    </location>
</feature>